<proteinExistence type="predicted"/>
<feature type="region of interest" description="Disordered" evidence="1">
    <location>
        <begin position="1"/>
        <end position="42"/>
    </location>
</feature>
<name>A0A5J5ESY1_9PEZI</name>
<feature type="compositionally biased region" description="Basic and acidic residues" evidence="1">
    <location>
        <begin position="107"/>
        <end position="129"/>
    </location>
</feature>
<dbReference type="AlphaFoldDB" id="A0A5J5ESY1"/>
<keyword evidence="3" id="KW-1185">Reference proteome</keyword>
<evidence type="ECO:0000256" key="1">
    <source>
        <dbReference type="SAM" id="MobiDB-lite"/>
    </source>
</evidence>
<dbReference type="EMBL" id="VXIS01000137">
    <property type="protein sequence ID" value="KAA8902044.1"/>
    <property type="molecule type" value="Genomic_DNA"/>
</dbReference>
<feature type="region of interest" description="Disordered" evidence="1">
    <location>
        <begin position="58"/>
        <end position="133"/>
    </location>
</feature>
<evidence type="ECO:0000313" key="2">
    <source>
        <dbReference type="EMBL" id="KAA8902044.1"/>
    </source>
</evidence>
<gene>
    <name evidence="2" type="ORF">FN846DRAFT_908704</name>
</gene>
<sequence length="175" mass="19636">MVFREHVAGKQRVDAAEDYDSGTEASGAHETARRDRERSRHVENCRDCARMVRLTENDGGLARPGETRRESLRRGRASSLHRKLAARVIHSGAPRQPSTHEDDETEREPSRLPRDRRDISRPHDSHETETLGENSRLVCNTAHKVLHGAPYGRTTLKNLHAVCLLQVADVSAAPI</sequence>
<evidence type="ECO:0000313" key="3">
    <source>
        <dbReference type="Proteomes" id="UP000326924"/>
    </source>
</evidence>
<feature type="compositionally biased region" description="Basic and acidic residues" evidence="1">
    <location>
        <begin position="30"/>
        <end position="42"/>
    </location>
</feature>
<dbReference type="InParanoid" id="A0A5J5ESY1"/>
<protein>
    <submittedName>
        <fullName evidence="2">Uncharacterized protein</fullName>
    </submittedName>
</protein>
<accession>A0A5J5ESY1</accession>
<organism evidence="2 3">
    <name type="scientific">Sphaerosporella brunnea</name>
    <dbReference type="NCBI Taxonomy" id="1250544"/>
    <lineage>
        <taxon>Eukaryota</taxon>
        <taxon>Fungi</taxon>
        <taxon>Dikarya</taxon>
        <taxon>Ascomycota</taxon>
        <taxon>Pezizomycotina</taxon>
        <taxon>Pezizomycetes</taxon>
        <taxon>Pezizales</taxon>
        <taxon>Pyronemataceae</taxon>
        <taxon>Sphaerosporella</taxon>
    </lineage>
</organism>
<dbReference type="Proteomes" id="UP000326924">
    <property type="component" value="Unassembled WGS sequence"/>
</dbReference>
<feature type="compositionally biased region" description="Basic and acidic residues" evidence="1">
    <location>
        <begin position="1"/>
        <end position="15"/>
    </location>
</feature>
<comment type="caution">
    <text evidence="2">The sequence shown here is derived from an EMBL/GenBank/DDBJ whole genome shotgun (WGS) entry which is preliminary data.</text>
</comment>
<feature type="compositionally biased region" description="Basic residues" evidence="1">
    <location>
        <begin position="74"/>
        <end position="85"/>
    </location>
</feature>
<reference evidence="2 3" key="1">
    <citation type="submission" date="2019-09" db="EMBL/GenBank/DDBJ databases">
        <title>Draft genome of the ectomycorrhizal ascomycete Sphaerosporella brunnea.</title>
        <authorList>
            <consortium name="DOE Joint Genome Institute"/>
            <person name="Benucci G.M."/>
            <person name="Marozzi G."/>
            <person name="Antonielli L."/>
            <person name="Sanchez S."/>
            <person name="Marco P."/>
            <person name="Wang X."/>
            <person name="Falini L.B."/>
            <person name="Barry K."/>
            <person name="Haridas S."/>
            <person name="Lipzen A."/>
            <person name="Labutti K."/>
            <person name="Grigoriev I.V."/>
            <person name="Murat C."/>
            <person name="Martin F."/>
            <person name="Albertini E."/>
            <person name="Donnini D."/>
            <person name="Bonito G."/>
        </authorList>
    </citation>
    <scope>NUCLEOTIDE SEQUENCE [LARGE SCALE GENOMIC DNA]</scope>
    <source>
        <strain evidence="2 3">Sb_GMNB300</strain>
    </source>
</reference>